<dbReference type="PANTHER" id="PTHR12705:SF0">
    <property type="entry name" value="ORIGIN RECOGNITION COMPLEX SUBUNIT 5"/>
    <property type="match status" value="1"/>
</dbReference>
<feature type="domain" description="ORC5 lid" evidence="10">
    <location>
        <begin position="274"/>
        <end position="326"/>
    </location>
</feature>
<evidence type="ECO:0000259" key="9">
    <source>
        <dbReference type="Pfam" id="PF14630"/>
    </source>
</evidence>
<protein>
    <submittedName>
        <fullName evidence="11">Origin of replication complex subunit like</fullName>
    </submittedName>
</protein>
<reference evidence="11 12" key="1">
    <citation type="submission" date="2017-07" db="EMBL/GenBank/DDBJ databases">
        <title>An improved, manually edited Actinidia chinensis var. chinensis (kiwifruit) genome highlights the challenges associated with draft genomes and gene prediction in plants.</title>
        <authorList>
            <person name="Pilkington S."/>
            <person name="Crowhurst R."/>
            <person name="Hilario E."/>
            <person name="Nardozza S."/>
            <person name="Fraser L."/>
            <person name="Peng Y."/>
            <person name="Gunaseelan K."/>
            <person name="Simpson R."/>
            <person name="Tahir J."/>
            <person name="Deroles S."/>
            <person name="Templeton K."/>
            <person name="Luo Z."/>
            <person name="Davy M."/>
            <person name="Cheng C."/>
            <person name="Mcneilage M."/>
            <person name="Scaglione D."/>
            <person name="Liu Y."/>
            <person name="Zhang Q."/>
            <person name="Datson P."/>
            <person name="De Silva N."/>
            <person name="Gardiner S."/>
            <person name="Bassett H."/>
            <person name="Chagne D."/>
            <person name="Mccallum J."/>
            <person name="Dzierzon H."/>
            <person name="Deng C."/>
            <person name="Wang Y.-Y."/>
            <person name="Barron N."/>
            <person name="Manako K."/>
            <person name="Bowen J."/>
            <person name="Foster T."/>
            <person name="Erridge Z."/>
            <person name="Tiffin H."/>
            <person name="Waite C."/>
            <person name="Davies K."/>
            <person name="Grierson E."/>
            <person name="Laing W."/>
            <person name="Kirk R."/>
            <person name="Chen X."/>
            <person name="Wood M."/>
            <person name="Montefiori M."/>
            <person name="Brummell D."/>
            <person name="Schwinn K."/>
            <person name="Catanach A."/>
            <person name="Fullerton C."/>
            <person name="Li D."/>
            <person name="Meiyalaghan S."/>
            <person name="Nieuwenhuizen N."/>
            <person name="Read N."/>
            <person name="Prakash R."/>
            <person name="Hunter D."/>
            <person name="Zhang H."/>
            <person name="Mckenzie M."/>
            <person name="Knabel M."/>
            <person name="Harris A."/>
            <person name="Allan A."/>
            <person name="Chen A."/>
            <person name="Janssen B."/>
            <person name="Plunkett B."/>
            <person name="Dwamena C."/>
            <person name="Voogd C."/>
            <person name="Leif D."/>
            <person name="Lafferty D."/>
            <person name="Souleyre E."/>
            <person name="Varkonyi-Gasic E."/>
            <person name="Gambi F."/>
            <person name="Hanley J."/>
            <person name="Yao J.-L."/>
            <person name="Cheung J."/>
            <person name="David K."/>
            <person name="Warren B."/>
            <person name="Marsh K."/>
            <person name="Snowden K."/>
            <person name="Lin-Wang K."/>
            <person name="Brian L."/>
            <person name="Martinez-Sanchez M."/>
            <person name="Wang M."/>
            <person name="Ileperuma N."/>
            <person name="Macnee N."/>
            <person name="Campin R."/>
            <person name="Mcatee P."/>
            <person name="Drummond R."/>
            <person name="Espley R."/>
            <person name="Ireland H."/>
            <person name="Wu R."/>
            <person name="Atkinson R."/>
            <person name="Karunairetnam S."/>
            <person name="Bulley S."/>
            <person name="Chunkath S."/>
            <person name="Hanley Z."/>
            <person name="Storey R."/>
            <person name="Thrimawithana A."/>
            <person name="Thomson S."/>
            <person name="David C."/>
            <person name="Testolin R."/>
        </authorList>
    </citation>
    <scope>NUCLEOTIDE SEQUENCE [LARGE SCALE GENOMIC DNA]</scope>
    <source>
        <strain evidence="12">cv. Red5</strain>
        <tissue evidence="11">Young leaf</tissue>
    </source>
</reference>
<dbReference type="OrthoDB" id="365981at2759"/>
<dbReference type="SUPFAM" id="SSF52540">
    <property type="entry name" value="P-loop containing nucleoside triphosphate hydrolases"/>
    <property type="match status" value="1"/>
</dbReference>
<evidence type="ECO:0000256" key="3">
    <source>
        <dbReference type="ARBA" id="ARBA00022705"/>
    </source>
</evidence>
<feature type="compositionally biased region" description="Polar residues" evidence="7">
    <location>
        <begin position="23"/>
        <end position="36"/>
    </location>
</feature>
<evidence type="ECO:0000256" key="7">
    <source>
        <dbReference type="SAM" id="MobiDB-lite"/>
    </source>
</evidence>
<dbReference type="OMA" id="QLRRWHG"/>
<keyword evidence="6" id="KW-0539">Nucleus</keyword>
<dbReference type="STRING" id="1590841.A0A2R6R9Q2"/>
<comment type="subcellular location">
    <subcellularLocation>
        <location evidence="1">Nucleus</location>
    </subcellularLocation>
</comment>
<gene>
    <name evidence="11" type="ORF">CEY00_Acc09142</name>
</gene>
<evidence type="ECO:0000256" key="1">
    <source>
        <dbReference type="ARBA" id="ARBA00004123"/>
    </source>
</evidence>
<dbReference type="FunCoup" id="A0A2R6R9Q2">
    <property type="interactions" value="5087"/>
</dbReference>
<evidence type="ECO:0000256" key="2">
    <source>
        <dbReference type="ARBA" id="ARBA00006269"/>
    </source>
</evidence>
<dbReference type="GO" id="GO:0006270">
    <property type="term" value="P:DNA replication initiation"/>
    <property type="evidence" value="ECO:0007669"/>
    <property type="project" value="TreeGrafter"/>
</dbReference>
<dbReference type="InterPro" id="IPR027417">
    <property type="entry name" value="P-loop_NTPase"/>
</dbReference>
<feature type="region of interest" description="Disordered" evidence="7">
    <location>
        <begin position="345"/>
        <end position="364"/>
    </location>
</feature>
<dbReference type="Pfam" id="PF14630">
    <property type="entry name" value="ORC5_C"/>
    <property type="match status" value="1"/>
</dbReference>
<dbReference type="InterPro" id="IPR048866">
    <property type="entry name" value="ORC5_lid"/>
</dbReference>
<dbReference type="InterPro" id="IPR047088">
    <property type="entry name" value="ORC5_C"/>
</dbReference>
<dbReference type="EMBL" id="NKQK01000008">
    <property type="protein sequence ID" value="PSS24282.1"/>
    <property type="molecule type" value="Genomic_DNA"/>
</dbReference>
<reference evidence="12" key="2">
    <citation type="journal article" date="2018" name="BMC Genomics">
        <title>A manually annotated Actinidia chinensis var. chinensis (kiwifruit) genome highlights the challenges associated with draft genomes and gene prediction in plants.</title>
        <authorList>
            <person name="Pilkington S.M."/>
            <person name="Crowhurst R."/>
            <person name="Hilario E."/>
            <person name="Nardozza S."/>
            <person name="Fraser L."/>
            <person name="Peng Y."/>
            <person name="Gunaseelan K."/>
            <person name="Simpson R."/>
            <person name="Tahir J."/>
            <person name="Deroles S.C."/>
            <person name="Templeton K."/>
            <person name="Luo Z."/>
            <person name="Davy M."/>
            <person name="Cheng C."/>
            <person name="McNeilage M."/>
            <person name="Scaglione D."/>
            <person name="Liu Y."/>
            <person name="Zhang Q."/>
            <person name="Datson P."/>
            <person name="De Silva N."/>
            <person name="Gardiner S.E."/>
            <person name="Bassett H."/>
            <person name="Chagne D."/>
            <person name="McCallum J."/>
            <person name="Dzierzon H."/>
            <person name="Deng C."/>
            <person name="Wang Y.Y."/>
            <person name="Barron L."/>
            <person name="Manako K."/>
            <person name="Bowen J."/>
            <person name="Foster T.M."/>
            <person name="Erridge Z.A."/>
            <person name="Tiffin H."/>
            <person name="Waite C.N."/>
            <person name="Davies K.M."/>
            <person name="Grierson E.P."/>
            <person name="Laing W.A."/>
            <person name="Kirk R."/>
            <person name="Chen X."/>
            <person name="Wood M."/>
            <person name="Montefiori M."/>
            <person name="Brummell D.A."/>
            <person name="Schwinn K.E."/>
            <person name="Catanach A."/>
            <person name="Fullerton C."/>
            <person name="Li D."/>
            <person name="Meiyalaghan S."/>
            <person name="Nieuwenhuizen N."/>
            <person name="Read N."/>
            <person name="Prakash R."/>
            <person name="Hunter D."/>
            <person name="Zhang H."/>
            <person name="McKenzie M."/>
            <person name="Knabel M."/>
            <person name="Harris A."/>
            <person name="Allan A.C."/>
            <person name="Gleave A."/>
            <person name="Chen A."/>
            <person name="Janssen B.J."/>
            <person name="Plunkett B."/>
            <person name="Ampomah-Dwamena C."/>
            <person name="Voogd C."/>
            <person name="Leif D."/>
            <person name="Lafferty D."/>
            <person name="Souleyre E.J.F."/>
            <person name="Varkonyi-Gasic E."/>
            <person name="Gambi F."/>
            <person name="Hanley J."/>
            <person name="Yao J.L."/>
            <person name="Cheung J."/>
            <person name="David K.M."/>
            <person name="Warren B."/>
            <person name="Marsh K."/>
            <person name="Snowden K.C."/>
            <person name="Lin-Wang K."/>
            <person name="Brian L."/>
            <person name="Martinez-Sanchez M."/>
            <person name="Wang M."/>
            <person name="Ileperuma N."/>
            <person name="Macnee N."/>
            <person name="Campin R."/>
            <person name="McAtee P."/>
            <person name="Drummond R.S.M."/>
            <person name="Espley R.V."/>
            <person name="Ireland H.S."/>
            <person name="Wu R."/>
            <person name="Atkinson R.G."/>
            <person name="Karunairetnam S."/>
            <person name="Bulley S."/>
            <person name="Chunkath S."/>
            <person name="Hanley Z."/>
            <person name="Storey R."/>
            <person name="Thrimawithana A.H."/>
            <person name="Thomson S."/>
            <person name="David C."/>
            <person name="Testolin R."/>
            <person name="Huang H."/>
            <person name="Hellens R.P."/>
            <person name="Schaffer R.J."/>
        </authorList>
    </citation>
    <scope>NUCLEOTIDE SEQUENCE [LARGE SCALE GENOMIC DNA]</scope>
    <source>
        <strain evidence="12">cv. Red5</strain>
    </source>
</reference>
<dbReference type="Pfam" id="PF13191">
    <property type="entry name" value="AAA_16"/>
    <property type="match status" value="1"/>
</dbReference>
<dbReference type="GO" id="GO:0003688">
    <property type="term" value="F:DNA replication origin binding"/>
    <property type="evidence" value="ECO:0007669"/>
    <property type="project" value="TreeGrafter"/>
</dbReference>
<keyword evidence="3" id="KW-0235">DNA replication</keyword>
<dbReference type="PANTHER" id="PTHR12705">
    <property type="entry name" value="ORIGIN RECOGNITION COMPLEX SUBUNIT 5"/>
    <property type="match status" value="1"/>
</dbReference>
<accession>A0A2R6R9Q2</accession>
<sequence length="541" mass="60841">MGKEESPQVVTRRTTRSSSSSTPNSKNLETTKSCNPQPMTINDLVFGDEHISFDDLISSLPGRRSQIHELVRLLGPLNSPTIPLFIYGGTSTGKTSVVLQIFRYLNRPFVYTSCRTCYNPRVLFESILNQLSLHRKDVGNGYSSAKRCERPSDFVNLLREALLTVVNNLKGHLENSSSKKSIGRISGKMVYLIIDNLELVREWDKSANLLPFLFKLYAILMLPEVGLVYISNTSPDTYYSDTGYIEPIPVYFPDYTEEDLRQIFLRNQANQKLYSSFLEVVLRPFCRTTRRVDELSAAFSPLFKKYCEPLSDLGISPSEEMKRRLFSHLQPHIMPSLNEVFKISSRPSSEGESNKEKANRQGCTQRLRGCPAIDEIDFHMSTSAKYLLISAFLASRNPATLDASLFDSTGGSDNRKRKRNSSVKSMEHKEAAEQELLMKGPGTFPLERLLAIFQCITSVEEYTLEEEEPGTNSLGVESGDSGLMSDVLLQVSSLCNANFISKGGSCPLDGSTRYRSTASEDMALKVARSLKFPLSKYLYRR</sequence>
<proteinExistence type="inferred from homology"/>
<evidence type="ECO:0000313" key="12">
    <source>
        <dbReference type="Proteomes" id="UP000241394"/>
    </source>
</evidence>
<feature type="domain" description="Origin recognition complex subunit 5 C-terminal" evidence="9">
    <location>
        <begin position="380"/>
        <end position="538"/>
    </location>
</feature>
<evidence type="ECO:0000256" key="4">
    <source>
        <dbReference type="ARBA" id="ARBA00022741"/>
    </source>
</evidence>
<dbReference type="AlphaFoldDB" id="A0A2R6R9Q2"/>
<dbReference type="Gramene" id="PSS24282">
    <property type="protein sequence ID" value="PSS24282"/>
    <property type="gene ID" value="CEY00_Acc09142"/>
</dbReference>
<evidence type="ECO:0000256" key="5">
    <source>
        <dbReference type="ARBA" id="ARBA00022840"/>
    </source>
</evidence>
<comment type="similarity">
    <text evidence="2">Belongs to the ORC5 family.</text>
</comment>
<keyword evidence="5" id="KW-0067">ATP-binding</keyword>
<evidence type="ECO:0000313" key="11">
    <source>
        <dbReference type="EMBL" id="PSS24282.1"/>
    </source>
</evidence>
<dbReference type="InParanoid" id="A0A2R6R9Q2"/>
<dbReference type="Proteomes" id="UP000241394">
    <property type="component" value="Chromosome LG8"/>
</dbReference>
<name>A0A2R6R9Q2_ACTCC</name>
<keyword evidence="4" id="KW-0547">Nucleotide-binding</keyword>
<comment type="caution">
    <text evidence="11">The sequence shown here is derived from an EMBL/GenBank/DDBJ whole genome shotgun (WGS) entry which is preliminary data.</text>
</comment>
<dbReference type="Pfam" id="PF21639">
    <property type="entry name" value="ORC5_lid"/>
    <property type="match status" value="1"/>
</dbReference>
<feature type="region of interest" description="Disordered" evidence="7">
    <location>
        <begin position="1"/>
        <end position="36"/>
    </location>
</feature>
<feature type="domain" description="Orc1-like AAA ATPase" evidence="8">
    <location>
        <begin position="60"/>
        <end position="216"/>
    </location>
</feature>
<organism evidence="11 12">
    <name type="scientific">Actinidia chinensis var. chinensis</name>
    <name type="common">Chinese soft-hair kiwi</name>
    <dbReference type="NCBI Taxonomy" id="1590841"/>
    <lineage>
        <taxon>Eukaryota</taxon>
        <taxon>Viridiplantae</taxon>
        <taxon>Streptophyta</taxon>
        <taxon>Embryophyta</taxon>
        <taxon>Tracheophyta</taxon>
        <taxon>Spermatophyta</taxon>
        <taxon>Magnoliopsida</taxon>
        <taxon>eudicotyledons</taxon>
        <taxon>Gunneridae</taxon>
        <taxon>Pentapetalae</taxon>
        <taxon>asterids</taxon>
        <taxon>Ericales</taxon>
        <taxon>Actinidiaceae</taxon>
        <taxon>Actinidia</taxon>
    </lineage>
</organism>
<dbReference type="GO" id="GO:0005664">
    <property type="term" value="C:nuclear origin of replication recognition complex"/>
    <property type="evidence" value="ECO:0007669"/>
    <property type="project" value="TreeGrafter"/>
</dbReference>
<evidence type="ECO:0000259" key="8">
    <source>
        <dbReference type="Pfam" id="PF13191"/>
    </source>
</evidence>
<dbReference type="Gene3D" id="3.40.50.300">
    <property type="entry name" value="P-loop containing nucleotide triphosphate hydrolases"/>
    <property type="match status" value="1"/>
</dbReference>
<dbReference type="InterPro" id="IPR041664">
    <property type="entry name" value="AAA_16"/>
</dbReference>
<feature type="region of interest" description="Disordered" evidence="7">
    <location>
        <begin position="404"/>
        <end position="430"/>
    </location>
</feature>
<evidence type="ECO:0000259" key="10">
    <source>
        <dbReference type="Pfam" id="PF21639"/>
    </source>
</evidence>
<evidence type="ECO:0000256" key="6">
    <source>
        <dbReference type="ARBA" id="ARBA00023242"/>
    </source>
</evidence>
<keyword evidence="12" id="KW-1185">Reference proteome</keyword>
<dbReference type="InterPro" id="IPR020796">
    <property type="entry name" value="ORC5"/>
</dbReference>
<dbReference type="FunFam" id="3.40.50.300:FF:002310">
    <property type="entry name" value="Origin of replication complex subunit 5"/>
    <property type="match status" value="1"/>
</dbReference>